<protein>
    <submittedName>
        <fullName evidence="2">Helix-turn-helix transcriptional regulator</fullName>
    </submittedName>
</protein>
<dbReference type="EMBL" id="AP035884">
    <property type="protein sequence ID" value="BFP53864.1"/>
    <property type="molecule type" value="Genomic_DNA"/>
</dbReference>
<dbReference type="RefSeq" id="WP_103536573.1">
    <property type="nucleotide sequence ID" value="NZ_AP035884.1"/>
</dbReference>
<dbReference type="GO" id="GO:0006355">
    <property type="term" value="P:regulation of DNA-templated transcription"/>
    <property type="evidence" value="ECO:0007669"/>
    <property type="project" value="InterPro"/>
</dbReference>
<dbReference type="InterPro" id="IPR036388">
    <property type="entry name" value="WH-like_DNA-bd_sf"/>
</dbReference>
<accession>A0AB33KJA8</accession>
<evidence type="ECO:0000259" key="1">
    <source>
        <dbReference type="SMART" id="SM00421"/>
    </source>
</evidence>
<dbReference type="AlphaFoldDB" id="A0AB33KJA8"/>
<proteinExistence type="predicted"/>
<evidence type="ECO:0000313" key="2">
    <source>
        <dbReference type="EMBL" id="BFP53864.1"/>
    </source>
</evidence>
<dbReference type="InterPro" id="IPR000792">
    <property type="entry name" value="Tscrpt_reg_LuxR_C"/>
</dbReference>
<dbReference type="KEGG" id="stcm:SCMC78_36710"/>
<gene>
    <name evidence="2" type="ORF">SCMC78_36710</name>
</gene>
<organism evidence="2">
    <name type="scientific">Streptomyces sp. CMC78</name>
    <dbReference type="NCBI Taxonomy" id="3231512"/>
    <lineage>
        <taxon>Bacteria</taxon>
        <taxon>Bacillati</taxon>
        <taxon>Actinomycetota</taxon>
        <taxon>Actinomycetes</taxon>
        <taxon>Kitasatosporales</taxon>
        <taxon>Streptomycetaceae</taxon>
        <taxon>Streptomyces</taxon>
    </lineage>
</organism>
<name>A0AB33KJA8_9ACTN</name>
<dbReference type="SMART" id="SM00421">
    <property type="entry name" value="HTH_LUXR"/>
    <property type="match status" value="1"/>
</dbReference>
<sequence>MELPELSDAVEPSADTPQAVYRFALRQTAVTAADVAAALALGVEAAEDHCAQLAALGLLAEDTRTSPAVFRAVDPETAGERVLGPLERVIRTRRQELEGVRSRLVEFSRVYEEQPVRTDTRGTVEFLASLSSTRAAIVELAAKCESEVLTAQPGGGRRAEVLEEAISRDEAMLRSGVRMRTLYQHTARFSQGTREYVDRVSRMGAEVRTLDDQFIRVLLFDRRAAVIGVESDPGSAIIVREPNLIHFIAKTFDLWWLNAAPFPLEWSNQEVADIADQLKQRIALLLSEGLTDQTIAKRMGMSVRTCRRHIAEIMERLGAKSRFQAGCLLSARTDVFTAPEAPETPADR</sequence>
<dbReference type="PANTHER" id="PTHR34293:SF1">
    <property type="entry name" value="HTH-TYPE TRANSCRIPTIONAL REGULATOR TRMBL2"/>
    <property type="match status" value="1"/>
</dbReference>
<dbReference type="Gene3D" id="1.10.10.10">
    <property type="entry name" value="Winged helix-like DNA-binding domain superfamily/Winged helix DNA-binding domain"/>
    <property type="match status" value="1"/>
</dbReference>
<reference evidence="2" key="1">
    <citation type="submission" date="2024-07" db="EMBL/GenBank/DDBJ databases">
        <title>Complete genome sequences of cellulolytic bacteria, Kitasatospora sp. CMC57 and Streptomyces sp. CMC78, isolated from Japanese agricultural soil.</title>
        <authorList>
            <person name="Hashimoto T."/>
            <person name="Ito M."/>
            <person name="Iwamoto M."/>
            <person name="Fukahori D."/>
            <person name="Shoda T."/>
            <person name="Sakoda M."/>
            <person name="Morohoshi T."/>
            <person name="Mitsuboshi M."/>
            <person name="Nishizawa T."/>
        </authorList>
    </citation>
    <scope>NUCLEOTIDE SEQUENCE</scope>
    <source>
        <strain evidence="2">CMC78</strain>
    </source>
</reference>
<dbReference type="CDD" id="cd06170">
    <property type="entry name" value="LuxR_C_like"/>
    <property type="match status" value="1"/>
</dbReference>
<dbReference type="GO" id="GO:0003677">
    <property type="term" value="F:DNA binding"/>
    <property type="evidence" value="ECO:0007669"/>
    <property type="project" value="InterPro"/>
</dbReference>
<dbReference type="SUPFAM" id="SSF46894">
    <property type="entry name" value="C-terminal effector domain of the bipartite response regulators"/>
    <property type="match status" value="1"/>
</dbReference>
<dbReference type="Pfam" id="PF00196">
    <property type="entry name" value="GerE"/>
    <property type="match status" value="1"/>
</dbReference>
<feature type="domain" description="HTH luxR-type" evidence="1">
    <location>
        <begin position="280"/>
        <end position="329"/>
    </location>
</feature>
<dbReference type="InterPro" id="IPR016032">
    <property type="entry name" value="Sig_transdc_resp-reg_C-effctor"/>
</dbReference>
<dbReference type="InterPro" id="IPR051797">
    <property type="entry name" value="TrmB-like"/>
</dbReference>
<dbReference type="PANTHER" id="PTHR34293">
    <property type="entry name" value="HTH-TYPE TRANSCRIPTIONAL REGULATOR TRMBL2"/>
    <property type="match status" value="1"/>
</dbReference>